<feature type="transmembrane region" description="Helical" evidence="7">
    <location>
        <begin position="285"/>
        <end position="304"/>
    </location>
</feature>
<dbReference type="Gene3D" id="1.20.1720.10">
    <property type="entry name" value="Multidrug resistance protein D"/>
    <property type="match status" value="1"/>
</dbReference>
<feature type="region of interest" description="Disordered" evidence="6">
    <location>
        <begin position="571"/>
        <end position="615"/>
    </location>
</feature>
<dbReference type="InterPro" id="IPR036259">
    <property type="entry name" value="MFS_trans_sf"/>
</dbReference>
<dbReference type="SUPFAM" id="SSF103473">
    <property type="entry name" value="MFS general substrate transporter"/>
    <property type="match status" value="2"/>
</dbReference>
<evidence type="ECO:0000259" key="8">
    <source>
        <dbReference type="PROSITE" id="PS50850"/>
    </source>
</evidence>
<feature type="compositionally biased region" description="Polar residues" evidence="6">
    <location>
        <begin position="586"/>
        <end position="602"/>
    </location>
</feature>
<dbReference type="CDD" id="cd17476">
    <property type="entry name" value="MFS_Amf1_MDR_like"/>
    <property type="match status" value="1"/>
</dbReference>
<feature type="compositionally biased region" description="Acidic residues" evidence="6">
    <location>
        <begin position="40"/>
        <end position="55"/>
    </location>
</feature>
<feature type="transmembrane region" description="Helical" evidence="7">
    <location>
        <begin position="67"/>
        <end position="93"/>
    </location>
</feature>
<evidence type="ECO:0000256" key="7">
    <source>
        <dbReference type="SAM" id="Phobius"/>
    </source>
</evidence>
<evidence type="ECO:0000256" key="2">
    <source>
        <dbReference type="ARBA" id="ARBA00022448"/>
    </source>
</evidence>
<dbReference type="GO" id="GO:0022857">
    <property type="term" value="F:transmembrane transporter activity"/>
    <property type="evidence" value="ECO:0007669"/>
    <property type="project" value="InterPro"/>
</dbReference>
<sequence>MAKNPETPEPITEKTTSSPAVNTDLKTQPTSAKRRPDASGSEDGEQEEYTDDEDDTPKIAFSKARCIAIVATTTGASFMNTFSIQSTVIILPVIGRDLDIPSSRLQWIVSAYALAFGCFLLLWGRIADIYGKRIIFASGTAWVAVISAINPFLKNEIAFSLFRGLHGLGAAANVPTAIGILGTLFPPGKAKNYAFSTYAAGAPLGSVFGNLIAGFIAEYTSWKWVFGVMAIVSGIIAVISLFVIPAAPSPPPQTPVITGASLHDNDGGDAPSPATNHPRRSLASIDWIGGALVTVGILILLFALTEGNVVGWSTPWVPTLIVVSLLVIAAFVAWQWYLENRTSRPPLMKVSVFKNRRFSAALVIMGLFFSSFNNFLIYATYFFQEYQDLSTLQTTLRFIPTGVMGAIVAAIVAPLLSRIPTQYFLLFGNACVSLASLLFAVPISPKTTYFAYGLPAMCLSVMGADTTWPSLTLFTSQSLPPEDQALGGALINAVGQVGRSIGLAISTTVQTAVMAHGRGLPLEDVGDILPWDEPSLRGLRAANWTTFALGVCSFFVVAVAFRGTGIVGKAEKPMPRQRRRTRESETPISVVSGNAEAGQSNVAVAEDAQSKEVKV</sequence>
<gene>
    <name evidence="9" type="ORF">jhhlp_001092</name>
</gene>
<evidence type="ECO:0000256" key="3">
    <source>
        <dbReference type="ARBA" id="ARBA00022692"/>
    </source>
</evidence>
<accession>A0A2N3NH60</accession>
<evidence type="ECO:0000256" key="5">
    <source>
        <dbReference type="ARBA" id="ARBA00023136"/>
    </source>
</evidence>
<dbReference type="Pfam" id="PF07690">
    <property type="entry name" value="MFS_1"/>
    <property type="match status" value="1"/>
</dbReference>
<feature type="transmembrane region" description="Helical" evidence="7">
    <location>
        <begin position="222"/>
        <end position="244"/>
    </location>
</feature>
<dbReference type="VEuPathDB" id="FungiDB:jhhlp_001092"/>
<dbReference type="Proteomes" id="UP000233524">
    <property type="component" value="Unassembled WGS sequence"/>
</dbReference>
<dbReference type="InterPro" id="IPR011701">
    <property type="entry name" value="MFS"/>
</dbReference>
<dbReference type="AlphaFoldDB" id="A0A2N3NH60"/>
<protein>
    <recommendedName>
        <fullName evidence="8">Major facilitator superfamily (MFS) profile domain-containing protein</fullName>
    </recommendedName>
</protein>
<keyword evidence="2" id="KW-0813">Transport</keyword>
<evidence type="ECO:0000256" key="1">
    <source>
        <dbReference type="ARBA" id="ARBA00004141"/>
    </source>
</evidence>
<feature type="transmembrane region" description="Helical" evidence="7">
    <location>
        <begin position="197"/>
        <end position="216"/>
    </location>
</feature>
<feature type="transmembrane region" description="Helical" evidence="7">
    <location>
        <begin position="105"/>
        <end position="122"/>
    </location>
</feature>
<dbReference type="Gene3D" id="1.20.1250.20">
    <property type="entry name" value="MFS general substrate transporter like domains"/>
    <property type="match status" value="1"/>
</dbReference>
<dbReference type="EMBL" id="NLAX01000004">
    <property type="protein sequence ID" value="PKS11799.1"/>
    <property type="molecule type" value="Genomic_DNA"/>
</dbReference>
<feature type="transmembrane region" description="Helical" evidence="7">
    <location>
        <begin position="165"/>
        <end position="185"/>
    </location>
</feature>
<feature type="transmembrane region" description="Helical" evidence="7">
    <location>
        <begin position="544"/>
        <end position="568"/>
    </location>
</feature>
<proteinExistence type="predicted"/>
<evidence type="ECO:0000256" key="6">
    <source>
        <dbReference type="SAM" id="MobiDB-lite"/>
    </source>
</evidence>
<dbReference type="GO" id="GO:0016020">
    <property type="term" value="C:membrane"/>
    <property type="evidence" value="ECO:0007669"/>
    <property type="project" value="UniProtKB-SubCell"/>
</dbReference>
<name>A0A2N3NH60_9PEZI</name>
<dbReference type="InterPro" id="IPR020846">
    <property type="entry name" value="MFS_dom"/>
</dbReference>
<dbReference type="PROSITE" id="PS50850">
    <property type="entry name" value="MFS"/>
    <property type="match status" value="1"/>
</dbReference>
<dbReference type="PANTHER" id="PTHR42718">
    <property type="entry name" value="MAJOR FACILITATOR SUPERFAMILY MULTIDRUG TRANSPORTER MFSC"/>
    <property type="match status" value="1"/>
</dbReference>
<comment type="subcellular location">
    <subcellularLocation>
        <location evidence="1">Membrane</location>
        <topology evidence="1">Multi-pass membrane protein</topology>
    </subcellularLocation>
</comment>
<feature type="transmembrane region" description="Helical" evidence="7">
    <location>
        <begin position="423"/>
        <end position="443"/>
    </location>
</feature>
<reference evidence="9 10" key="1">
    <citation type="journal article" date="2017" name="G3 (Bethesda)">
        <title>First Draft Genome Sequence of the Pathogenic Fungus Lomentospora prolificans (Formerly Scedosporium prolificans).</title>
        <authorList>
            <person name="Luo R."/>
            <person name="Zimin A."/>
            <person name="Workman R."/>
            <person name="Fan Y."/>
            <person name="Pertea G."/>
            <person name="Grossman N."/>
            <person name="Wear M.P."/>
            <person name="Jia B."/>
            <person name="Miller H."/>
            <person name="Casadevall A."/>
            <person name="Timp W."/>
            <person name="Zhang S.X."/>
            <person name="Salzberg S.L."/>
        </authorList>
    </citation>
    <scope>NUCLEOTIDE SEQUENCE [LARGE SCALE GENOMIC DNA]</scope>
    <source>
        <strain evidence="9 10">JHH-5317</strain>
    </source>
</reference>
<keyword evidence="4 7" id="KW-1133">Transmembrane helix</keyword>
<keyword evidence="3 7" id="KW-0812">Transmembrane</keyword>
<dbReference type="InParanoid" id="A0A2N3NH60"/>
<feature type="transmembrane region" description="Helical" evidence="7">
    <location>
        <begin position="134"/>
        <end position="153"/>
    </location>
</feature>
<keyword evidence="10" id="KW-1185">Reference proteome</keyword>
<feature type="transmembrane region" description="Helical" evidence="7">
    <location>
        <begin position="316"/>
        <end position="337"/>
    </location>
</feature>
<keyword evidence="5 7" id="KW-0472">Membrane</keyword>
<dbReference type="OrthoDB" id="440755at2759"/>
<evidence type="ECO:0000313" key="9">
    <source>
        <dbReference type="EMBL" id="PKS11799.1"/>
    </source>
</evidence>
<feature type="transmembrane region" description="Helical" evidence="7">
    <location>
        <begin position="395"/>
        <end position="416"/>
    </location>
</feature>
<comment type="caution">
    <text evidence="9">The sequence shown here is derived from an EMBL/GenBank/DDBJ whole genome shotgun (WGS) entry which is preliminary data.</text>
</comment>
<feature type="region of interest" description="Disordered" evidence="6">
    <location>
        <begin position="255"/>
        <end position="277"/>
    </location>
</feature>
<feature type="compositionally biased region" description="Low complexity" evidence="6">
    <location>
        <begin position="9"/>
        <end position="19"/>
    </location>
</feature>
<feature type="domain" description="Major facilitator superfamily (MFS) profile" evidence="8">
    <location>
        <begin position="69"/>
        <end position="576"/>
    </location>
</feature>
<dbReference type="PANTHER" id="PTHR42718:SF9">
    <property type="entry name" value="MAJOR FACILITATOR SUPERFAMILY MULTIDRUG TRANSPORTER MFSC"/>
    <property type="match status" value="1"/>
</dbReference>
<feature type="region of interest" description="Disordered" evidence="6">
    <location>
        <begin position="1"/>
        <end position="55"/>
    </location>
</feature>
<feature type="transmembrane region" description="Helical" evidence="7">
    <location>
        <begin position="358"/>
        <end position="383"/>
    </location>
</feature>
<evidence type="ECO:0000256" key="4">
    <source>
        <dbReference type="ARBA" id="ARBA00022989"/>
    </source>
</evidence>
<organism evidence="9 10">
    <name type="scientific">Lomentospora prolificans</name>
    <dbReference type="NCBI Taxonomy" id="41688"/>
    <lineage>
        <taxon>Eukaryota</taxon>
        <taxon>Fungi</taxon>
        <taxon>Dikarya</taxon>
        <taxon>Ascomycota</taxon>
        <taxon>Pezizomycotina</taxon>
        <taxon>Sordariomycetes</taxon>
        <taxon>Hypocreomycetidae</taxon>
        <taxon>Microascales</taxon>
        <taxon>Microascaceae</taxon>
        <taxon>Lomentospora</taxon>
    </lineage>
</organism>
<evidence type="ECO:0000313" key="10">
    <source>
        <dbReference type="Proteomes" id="UP000233524"/>
    </source>
</evidence>
<feature type="compositionally biased region" description="Polar residues" evidence="6">
    <location>
        <begin position="20"/>
        <end position="31"/>
    </location>
</feature>